<sequence length="46" mass="5673">MFIMLLITRRAQRFVLQQIVEKGLFLWQRRRVIYETARRPHAVMCP</sequence>
<dbReference type="AlphaFoldDB" id="A0A0E9SH24"/>
<organism evidence="1">
    <name type="scientific">Anguilla anguilla</name>
    <name type="common">European freshwater eel</name>
    <name type="synonym">Muraena anguilla</name>
    <dbReference type="NCBI Taxonomy" id="7936"/>
    <lineage>
        <taxon>Eukaryota</taxon>
        <taxon>Metazoa</taxon>
        <taxon>Chordata</taxon>
        <taxon>Craniata</taxon>
        <taxon>Vertebrata</taxon>
        <taxon>Euteleostomi</taxon>
        <taxon>Actinopterygii</taxon>
        <taxon>Neopterygii</taxon>
        <taxon>Teleostei</taxon>
        <taxon>Anguilliformes</taxon>
        <taxon>Anguillidae</taxon>
        <taxon>Anguilla</taxon>
    </lineage>
</organism>
<proteinExistence type="predicted"/>
<name>A0A0E9SH24_ANGAN</name>
<evidence type="ECO:0000313" key="1">
    <source>
        <dbReference type="EMBL" id="JAH40689.1"/>
    </source>
</evidence>
<protein>
    <submittedName>
        <fullName evidence="1">Uncharacterized protein</fullName>
    </submittedName>
</protein>
<reference evidence="1" key="1">
    <citation type="submission" date="2014-11" db="EMBL/GenBank/DDBJ databases">
        <authorList>
            <person name="Amaro Gonzalez C."/>
        </authorList>
    </citation>
    <scope>NUCLEOTIDE SEQUENCE</scope>
</reference>
<accession>A0A0E9SH24</accession>
<dbReference type="EMBL" id="GBXM01067888">
    <property type="protein sequence ID" value="JAH40689.1"/>
    <property type="molecule type" value="Transcribed_RNA"/>
</dbReference>
<reference evidence="1" key="2">
    <citation type="journal article" date="2015" name="Fish Shellfish Immunol.">
        <title>Early steps in the European eel (Anguilla anguilla)-Vibrio vulnificus interaction in the gills: Role of the RtxA13 toxin.</title>
        <authorList>
            <person name="Callol A."/>
            <person name="Pajuelo D."/>
            <person name="Ebbesson L."/>
            <person name="Teles M."/>
            <person name="MacKenzie S."/>
            <person name="Amaro C."/>
        </authorList>
    </citation>
    <scope>NUCLEOTIDE SEQUENCE</scope>
</reference>